<evidence type="ECO:0000256" key="1">
    <source>
        <dbReference type="ARBA" id="ARBA00022741"/>
    </source>
</evidence>
<dbReference type="InterPro" id="IPR017441">
    <property type="entry name" value="Protein_kinase_ATP_BS"/>
</dbReference>
<dbReference type="PROSITE" id="PS50011">
    <property type="entry name" value="PROTEIN_KINASE_DOM"/>
    <property type="match status" value="2"/>
</dbReference>
<evidence type="ECO:0000259" key="5">
    <source>
        <dbReference type="PROSITE" id="PS50011"/>
    </source>
</evidence>
<keyword evidence="2 3" id="KW-0067">ATP-binding</keyword>
<dbReference type="EMBL" id="JAPFFF010000023">
    <property type="protein sequence ID" value="KAK8852352.1"/>
    <property type="molecule type" value="Genomic_DNA"/>
</dbReference>
<dbReference type="InterPro" id="IPR008271">
    <property type="entry name" value="Ser/Thr_kinase_AS"/>
</dbReference>
<dbReference type="PANTHER" id="PTHR23257">
    <property type="entry name" value="SERINE-THREONINE PROTEIN KINASE"/>
    <property type="match status" value="1"/>
</dbReference>
<dbReference type="InterPro" id="IPR050167">
    <property type="entry name" value="Ser_Thr_protein_kinase"/>
</dbReference>
<dbReference type="SUPFAM" id="SSF56112">
    <property type="entry name" value="Protein kinase-like (PK-like)"/>
    <property type="match status" value="2"/>
</dbReference>
<evidence type="ECO:0000256" key="3">
    <source>
        <dbReference type="PROSITE-ProRule" id="PRU10141"/>
    </source>
</evidence>
<feature type="region of interest" description="Disordered" evidence="4">
    <location>
        <begin position="318"/>
        <end position="358"/>
    </location>
</feature>
<name>A0ABR2HTD6_9EUKA</name>
<feature type="binding site" evidence="3">
    <location>
        <position position="50"/>
    </location>
    <ligand>
        <name>ATP</name>
        <dbReference type="ChEBI" id="CHEBI:30616"/>
    </ligand>
</feature>
<comment type="caution">
    <text evidence="6">The sequence shown here is derived from an EMBL/GenBank/DDBJ whole genome shotgun (WGS) entry which is preliminary data.</text>
</comment>
<dbReference type="InterPro" id="IPR011009">
    <property type="entry name" value="Kinase-like_dom_sf"/>
</dbReference>
<dbReference type="Gene3D" id="1.10.510.10">
    <property type="entry name" value="Transferase(Phosphotransferase) domain 1"/>
    <property type="match status" value="2"/>
</dbReference>
<evidence type="ECO:0000256" key="2">
    <source>
        <dbReference type="ARBA" id="ARBA00022840"/>
    </source>
</evidence>
<dbReference type="InterPro" id="IPR000719">
    <property type="entry name" value="Prot_kinase_dom"/>
</dbReference>
<dbReference type="SMART" id="SM00220">
    <property type="entry name" value="S_TKc"/>
    <property type="match status" value="2"/>
</dbReference>
<accession>A0ABR2HTD6</accession>
<feature type="domain" description="Protein kinase" evidence="5">
    <location>
        <begin position="21"/>
        <end position="268"/>
    </location>
</feature>
<dbReference type="PROSITE" id="PS00107">
    <property type="entry name" value="PROTEIN_KINASE_ATP"/>
    <property type="match status" value="1"/>
</dbReference>
<protein>
    <recommendedName>
        <fullName evidence="5">Protein kinase domain-containing protein</fullName>
    </recommendedName>
</protein>
<evidence type="ECO:0000256" key="4">
    <source>
        <dbReference type="SAM" id="MobiDB-lite"/>
    </source>
</evidence>
<proteinExistence type="predicted"/>
<evidence type="ECO:0000313" key="6">
    <source>
        <dbReference type="EMBL" id="KAK8852352.1"/>
    </source>
</evidence>
<dbReference type="Pfam" id="PF00069">
    <property type="entry name" value="Pkinase"/>
    <property type="match status" value="2"/>
</dbReference>
<keyword evidence="1 3" id="KW-0547">Nucleotide-binding</keyword>
<evidence type="ECO:0000313" key="7">
    <source>
        <dbReference type="Proteomes" id="UP001470230"/>
    </source>
</evidence>
<reference evidence="6 7" key="1">
    <citation type="submission" date="2024-04" db="EMBL/GenBank/DDBJ databases">
        <title>Tritrichomonas musculus Genome.</title>
        <authorList>
            <person name="Alves-Ferreira E."/>
            <person name="Grigg M."/>
            <person name="Lorenzi H."/>
            <person name="Galac M."/>
        </authorList>
    </citation>
    <scope>NUCLEOTIDE SEQUENCE [LARGE SCALE GENOMIC DNA]</scope>
    <source>
        <strain evidence="6 7">EAF2021</strain>
    </source>
</reference>
<dbReference type="Proteomes" id="UP001470230">
    <property type="component" value="Unassembled WGS sequence"/>
</dbReference>
<dbReference type="PROSITE" id="PS00108">
    <property type="entry name" value="PROTEIN_KINASE_ST"/>
    <property type="match status" value="2"/>
</dbReference>
<keyword evidence="7" id="KW-1185">Reference proteome</keyword>
<feature type="compositionally biased region" description="Polar residues" evidence="4">
    <location>
        <begin position="319"/>
        <end position="337"/>
    </location>
</feature>
<gene>
    <name evidence="6" type="ORF">M9Y10_017326</name>
</gene>
<sequence length="736" mass="85341">MEDVKCIKNNISEFLIDLSKYQLLKKIGHGGFGTVYTVKNKTNCKIYAAKVLYDDSNEDKKEILHYFNIFSEILHPSIIKFIGFSFTDFSHKSHPVIISEYLINGSLSQIFIKKKDFLIQSNFDLTKILIILYGIAAGMSFLHSKKIIHRDLKPENVLLDENCYPYIADIGFSKDLHHEVENFANDSIYIAPEVLTHDEFSEKTDIYSYGIMLYQIITKNYLFNDENVDELIKKRLMKLSEDCNKEDPQERPTFDGIIYQLQNDSSFITKNVNFIEYKNYVNMINDYSQKDDTKEECLESNEKNQLIEKVEIKDKEETQNSVSSLINEENQNKVQNETESDKKVNPPESLAKSEQQKPASADSIKVEYKILLSKIKGQVKILKTVQKVSLISQGNYGENFIVKNKKNDEYAVKILYKDFDDYPKRARLNILKVVDDILSLKQHPTILKYIEFSPEGFGKEYRPALLTEYLSRGSLSDVIKNDKKVNPEQIELDICKKIINIYGIAVGMKYLHSYGIIHRDLKPSNILLDKNYFPKICDFAFSKDLTSMNTICKINSISNYSAPEVLKEGKYSDKSDVYAFGLLVYYIITSEVPFKNYSHFQLICEYMEDRNPVLNYDMQIPRELEIYKDLIDKCCSLDENNRPSFDNIVDILKKSNGILEKYQEYMNYMSFVDNYDINNNYDQDKANDENAEANGNNDITHNDEGEKKTYKKGKGKKKAKKAGKKKKSMKKDDGKE</sequence>
<feature type="region of interest" description="Disordered" evidence="4">
    <location>
        <begin position="682"/>
        <end position="736"/>
    </location>
</feature>
<organism evidence="6 7">
    <name type="scientific">Tritrichomonas musculus</name>
    <dbReference type="NCBI Taxonomy" id="1915356"/>
    <lineage>
        <taxon>Eukaryota</taxon>
        <taxon>Metamonada</taxon>
        <taxon>Parabasalia</taxon>
        <taxon>Tritrichomonadida</taxon>
        <taxon>Tritrichomonadidae</taxon>
        <taxon>Tritrichomonas</taxon>
    </lineage>
</organism>
<feature type="domain" description="Protein kinase" evidence="5">
    <location>
        <begin position="385"/>
        <end position="666"/>
    </location>
</feature>
<feature type="compositionally biased region" description="Basic residues" evidence="4">
    <location>
        <begin position="709"/>
        <end position="729"/>
    </location>
</feature>